<sequence>MTMVMLHGLGGTVDNWLPIAKLLPKDQHMVIIELPGHGDSSYRGDDELSMKGMAERVQEFIDDDRSGLKHRRIHLIGAATGGTVAGYFAGRWTSYVDCLSLVCPAMRTPIDSDMNKAVFGGGKNPLDIKTVQDLKEAFNYLVTEPPKLSGMILRGILQIKKPYAAIMGKVMDKMREELYDGEEDVYIGKHASEIKSPTQVIWGEKDRIIHISGADVLEKKLPHLIQKHIIPKIGHSIYMQAPQTLTTMLVTFQQRFQEFV</sequence>
<dbReference type="EC" id="3.1.1.23" evidence="2"/>
<dbReference type="HOGENOM" id="CLU_020336_13_9_1"/>
<evidence type="ECO:0000256" key="1">
    <source>
        <dbReference type="ARBA" id="ARBA00001613"/>
    </source>
</evidence>
<dbReference type="PANTHER" id="PTHR43798:SF5">
    <property type="entry name" value="MONOACYLGLYCEROL LIPASE ABHD6"/>
    <property type="match status" value="1"/>
</dbReference>
<dbReference type="EnsemblMetazoa" id="CapteT224198">
    <property type="protein sequence ID" value="CapteP224198"/>
    <property type="gene ID" value="CapteG224198"/>
</dbReference>
<gene>
    <name evidence="9" type="ORF">CAPTEDRAFT_224198</name>
</gene>
<organism evidence="9">
    <name type="scientific">Capitella teleta</name>
    <name type="common">Polychaete worm</name>
    <dbReference type="NCBI Taxonomy" id="283909"/>
    <lineage>
        <taxon>Eukaryota</taxon>
        <taxon>Metazoa</taxon>
        <taxon>Spiralia</taxon>
        <taxon>Lophotrochozoa</taxon>
        <taxon>Annelida</taxon>
        <taxon>Polychaeta</taxon>
        <taxon>Sedentaria</taxon>
        <taxon>Scolecida</taxon>
        <taxon>Capitellidae</taxon>
        <taxon>Capitella</taxon>
    </lineage>
</organism>
<accession>R7UA73</accession>
<reference evidence="9 11" key="2">
    <citation type="journal article" date="2013" name="Nature">
        <title>Insights into bilaterian evolution from three spiralian genomes.</title>
        <authorList>
            <person name="Simakov O."/>
            <person name="Marletaz F."/>
            <person name="Cho S.J."/>
            <person name="Edsinger-Gonzales E."/>
            <person name="Havlak P."/>
            <person name="Hellsten U."/>
            <person name="Kuo D.H."/>
            <person name="Larsson T."/>
            <person name="Lv J."/>
            <person name="Arendt D."/>
            <person name="Savage R."/>
            <person name="Osoegawa K."/>
            <person name="de Jong P."/>
            <person name="Grimwood J."/>
            <person name="Chapman J.A."/>
            <person name="Shapiro H."/>
            <person name="Aerts A."/>
            <person name="Otillar R.P."/>
            <person name="Terry A.Y."/>
            <person name="Boore J.L."/>
            <person name="Grigoriev I.V."/>
            <person name="Lindberg D.R."/>
            <person name="Seaver E.C."/>
            <person name="Weisblat D.A."/>
            <person name="Putnam N.H."/>
            <person name="Rokhsar D.S."/>
        </authorList>
    </citation>
    <scope>NUCLEOTIDE SEQUENCE</scope>
    <source>
        <strain evidence="9 11">I ESC-2004</strain>
    </source>
</reference>
<dbReference type="GO" id="GO:0046464">
    <property type="term" value="P:acylglycerol catabolic process"/>
    <property type="evidence" value="ECO:0007669"/>
    <property type="project" value="TreeGrafter"/>
</dbReference>
<comment type="catalytic activity">
    <reaction evidence="1">
        <text>Hydrolyzes glycerol monoesters of long-chain fatty acids.</text>
        <dbReference type="EC" id="3.1.1.23"/>
    </reaction>
</comment>
<reference evidence="10" key="3">
    <citation type="submission" date="2015-06" db="UniProtKB">
        <authorList>
            <consortium name="EnsemblMetazoa"/>
        </authorList>
    </citation>
    <scope>IDENTIFICATION</scope>
</reference>
<evidence type="ECO:0000256" key="5">
    <source>
        <dbReference type="ARBA" id="ARBA00046308"/>
    </source>
</evidence>
<dbReference type="PANTHER" id="PTHR43798">
    <property type="entry name" value="MONOACYLGLYCEROL LIPASE"/>
    <property type="match status" value="1"/>
</dbReference>
<evidence type="ECO:0000256" key="7">
    <source>
        <dbReference type="ARBA" id="ARBA00049568"/>
    </source>
</evidence>
<feature type="domain" description="AB hydrolase-1" evidence="8">
    <location>
        <begin position="3"/>
        <end position="242"/>
    </location>
</feature>
<dbReference type="STRING" id="283909.R7UA73"/>
<dbReference type="InterPro" id="IPR000073">
    <property type="entry name" value="AB_hydrolase_1"/>
</dbReference>
<dbReference type="OMA" id="YAAMHPT"/>
<dbReference type="ESTHER" id="capte-r7ua73">
    <property type="family name" value="ABHD6-Lip"/>
</dbReference>
<evidence type="ECO:0000313" key="11">
    <source>
        <dbReference type="Proteomes" id="UP000014760"/>
    </source>
</evidence>
<dbReference type="InterPro" id="IPR050266">
    <property type="entry name" value="AB_hydrolase_sf"/>
</dbReference>
<evidence type="ECO:0000313" key="10">
    <source>
        <dbReference type="EnsemblMetazoa" id="CapteP224198"/>
    </source>
</evidence>
<dbReference type="Proteomes" id="UP000014760">
    <property type="component" value="Unassembled WGS sequence"/>
</dbReference>
<proteinExistence type="predicted"/>
<dbReference type="OrthoDB" id="6431331at2759"/>
<comment type="function">
    <text evidence="7">Lipase that preferentially hydrolysis medium-chain saturated monoacylglycerols including 2-arachidonoylglycerol. Through 2-arachidonoylglycerol degradation may regulate endocannabinoid signaling pathways. Also has a lysophosphatidyl lipase activity with a preference for lysophosphatidylglycerol among other lysophospholipids. Also able to degrade bis(monoacylglycero)phosphate (BMP) and constitutes the major enzyme for BMP catabolism. BMP, also known as lysobisphosphatidic acid, is enriched in late endosomes and lysosomes and plays a key role in the formation of intraluminal vesicles and in lipid sorting.</text>
</comment>
<protein>
    <recommendedName>
        <fullName evidence="2">acylglycerol lipase</fullName>
        <ecNumber evidence="2">3.1.1.23</ecNumber>
    </recommendedName>
</protein>
<comment type="catalytic activity">
    <reaction evidence="6">
        <text>1-dodecanoylglycerol + H2O = dodecanoate + glycerol + H(+)</text>
        <dbReference type="Rhea" id="RHEA:44316"/>
        <dbReference type="ChEBI" id="CHEBI:15377"/>
        <dbReference type="ChEBI" id="CHEBI:15378"/>
        <dbReference type="ChEBI" id="CHEBI:17754"/>
        <dbReference type="ChEBI" id="CHEBI:18262"/>
        <dbReference type="ChEBI" id="CHEBI:75539"/>
    </reaction>
</comment>
<reference evidence="11" key="1">
    <citation type="submission" date="2012-12" db="EMBL/GenBank/DDBJ databases">
        <authorList>
            <person name="Hellsten U."/>
            <person name="Grimwood J."/>
            <person name="Chapman J.A."/>
            <person name="Shapiro H."/>
            <person name="Aerts A."/>
            <person name="Otillar R.P."/>
            <person name="Terry A.Y."/>
            <person name="Boore J.L."/>
            <person name="Simakov O."/>
            <person name="Marletaz F."/>
            <person name="Cho S.-J."/>
            <person name="Edsinger-Gonzales E."/>
            <person name="Havlak P."/>
            <person name="Kuo D.-H."/>
            <person name="Larsson T."/>
            <person name="Lv J."/>
            <person name="Arendt D."/>
            <person name="Savage R."/>
            <person name="Osoegawa K."/>
            <person name="de Jong P."/>
            <person name="Lindberg D.R."/>
            <person name="Seaver E.C."/>
            <person name="Weisblat D.A."/>
            <person name="Putnam N.H."/>
            <person name="Grigoriev I.V."/>
            <person name="Rokhsar D.S."/>
        </authorList>
    </citation>
    <scope>NUCLEOTIDE SEQUENCE</scope>
    <source>
        <strain evidence="11">I ESC-2004</strain>
    </source>
</reference>
<dbReference type="GO" id="GO:0047372">
    <property type="term" value="F:monoacylglycerol lipase activity"/>
    <property type="evidence" value="ECO:0007669"/>
    <property type="project" value="UniProtKB-EC"/>
</dbReference>
<evidence type="ECO:0000256" key="2">
    <source>
        <dbReference type="ARBA" id="ARBA00013254"/>
    </source>
</evidence>
<evidence type="ECO:0000256" key="4">
    <source>
        <dbReference type="ARBA" id="ARBA00037874"/>
    </source>
</evidence>
<evidence type="ECO:0000313" key="9">
    <source>
        <dbReference type="EMBL" id="ELU00713.1"/>
    </source>
</evidence>
<dbReference type="InterPro" id="IPR029058">
    <property type="entry name" value="AB_hydrolase_fold"/>
</dbReference>
<dbReference type="PRINTS" id="PR00111">
    <property type="entry name" value="ABHYDROLASE"/>
</dbReference>
<dbReference type="GO" id="GO:0031902">
    <property type="term" value="C:late endosome membrane"/>
    <property type="evidence" value="ECO:0007669"/>
    <property type="project" value="UniProtKB-SubCell"/>
</dbReference>
<dbReference type="EMBL" id="AMQN01001796">
    <property type="status" value="NOT_ANNOTATED_CDS"/>
    <property type="molecule type" value="Genomic_DNA"/>
</dbReference>
<dbReference type="AlphaFoldDB" id="R7UA73"/>
<evidence type="ECO:0000256" key="3">
    <source>
        <dbReference type="ARBA" id="ARBA00037797"/>
    </source>
</evidence>
<keyword evidence="11" id="KW-1185">Reference proteome</keyword>
<evidence type="ECO:0000259" key="8">
    <source>
        <dbReference type="Pfam" id="PF00561"/>
    </source>
</evidence>
<name>R7UA73_CAPTE</name>
<dbReference type="EMBL" id="KB305766">
    <property type="protein sequence ID" value="ELU00713.1"/>
    <property type="molecule type" value="Genomic_DNA"/>
</dbReference>
<dbReference type="Gene3D" id="3.40.50.1820">
    <property type="entry name" value="alpha/beta hydrolase"/>
    <property type="match status" value="1"/>
</dbReference>
<evidence type="ECO:0000256" key="6">
    <source>
        <dbReference type="ARBA" id="ARBA00047662"/>
    </source>
</evidence>
<dbReference type="Pfam" id="PF00561">
    <property type="entry name" value="Abhydrolase_1"/>
    <property type="match status" value="1"/>
</dbReference>
<dbReference type="GO" id="GO:0031966">
    <property type="term" value="C:mitochondrial membrane"/>
    <property type="evidence" value="ECO:0007669"/>
    <property type="project" value="UniProtKB-SubCell"/>
</dbReference>
<dbReference type="GO" id="GO:0005765">
    <property type="term" value="C:lysosomal membrane"/>
    <property type="evidence" value="ECO:0007669"/>
    <property type="project" value="UniProtKB-SubCell"/>
</dbReference>
<comment type="subcellular location">
    <subcellularLocation>
        <location evidence="3">Late endosome membrane</location>
        <topology evidence="3">Single-pass type II membrane protein</topology>
    </subcellularLocation>
    <subcellularLocation>
        <location evidence="4">Lysosome membrane</location>
        <topology evidence="4">Single-pass type II membrane protein</topology>
    </subcellularLocation>
    <subcellularLocation>
        <location evidence="5">Mitochondrion membrane</location>
        <topology evidence="5">Single-pass type II membrane protein</topology>
    </subcellularLocation>
</comment>
<dbReference type="SUPFAM" id="SSF53474">
    <property type="entry name" value="alpha/beta-Hydrolases"/>
    <property type="match status" value="1"/>
</dbReference>